<protein>
    <submittedName>
        <fullName evidence="1">Uncharacterized protein</fullName>
    </submittedName>
</protein>
<accession>A0A8S3R5X6</accession>
<comment type="caution">
    <text evidence="1">The sequence shown here is derived from an EMBL/GenBank/DDBJ whole genome shotgun (WGS) entry which is preliminary data.</text>
</comment>
<gene>
    <name evidence="1" type="ORF">MEDL_19009</name>
</gene>
<evidence type="ECO:0000313" key="2">
    <source>
        <dbReference type="Proteomes" id="UP000683360"/>
    </source>
</evidence>
<reference evidence="1" key="1">
    <citation type="submission" date="2021-03" db="EMBL/GenBank/DDBJ databases">
        <authorList>
            <person name="Bekaert M."/>
        </authorList>
    </citation>
    <scope>NUCLEOTIDE SEQUENCE</scope>
</reference>
<dbReference type="Proteomes" id="UP000683360">
    <property type="component" value="Unassembled WGS sequence"/>
</dbReference>
<name>A0A8S3R5X6_MYTED</name>
<dbReference type="EMBL" id="CAJPWZ010000965">
    <property type="protein sequence ID" value="CAG2204565.1"/>
    <property type="molecule type" value="Genomic_DNA"/>
</dbReference>
<dbReference type="AlphaFoldDB" id="A0A8S3R5X6"/>
<organism evidence="1 2">
    <name type="scientific">Mytilus edulis</name>
    <name type="common">Blue mussel</name>
    <dbReference type="NCBI Taxonomy" id="6550"/>
    <lineage>
        <taxon>Eukaryota</taxon>
        <taxon>Metazoa</taxon>
        <taxon>Spiralia</taxon>
        <taxon>Lophotrochozoa</taxon>
        <taxon>Mollusca</taxon>
        <taxon>Bivalvia</taxon>
        <taxon>Autobranchia</taxon>
        <taxon>Pteriomorphia</taxon>
        <taxon>Mytilida</taxon>
        <taxon>Mytiloidea</taxon>
        <taxon>Mytilidae</taxon>
        <taxon>Mytilinae</taxon>
        <taxon>Mytilus</taxon>
    </lineage>
</organism>
<keyword evidence="2" id="KW-1185">Reference proteome</keyword>
<evidence type="ECO:0000313" key="1">
    <source>
        <dbReference type="EMBL" id="CAG2204565.1"/>
    </source>
</evidence>
<proteinExistence type="predicted"/>
<sequence>MEEIAQHVKELTGEDLDEICQQSGRSDDDVGEARWILHSLILHANKFGQALHVSEGESVSNLFLCISYSPVRFLTIFIICDIEVNNETFVQSESDIEVNNETFVQPESDMGVNNETFVQHEDTAEIVAEQTEMSTIQDHISTDNEPNVATESV</sequence>